<dbReference type="PANTHER" id="PTHR11102:SF147">
    <property type="entry name" value="SEL1L ADAPTOR SUBUNIT OF ERAD E3 UBIQUITIN LIGASE"/>
    <property type="match status" value="1"/>
</dbReference>
<comment type="similarity">
    <text evidence="1">Belongs to the sel-1 family.</text>
</comment>
<dbReference type="InterPro" id="IPR006597">
    <property type="entry name" value="Sel1-like"/>
</dbReference>
<comment type="caution">
    <text evidence="2">The sequence shown here is derived from an EMBL/GenBank/DDBJ whole genome shotgun (WGS) entry which is preliminary data.</text>
</comment>
<dbReference type="Gene3D" id="1.25.40.10">
    <property type="entry name" value="Tetratricopeptide repeat domain"/>
    <property type="match status" value="2"/>
</dbReference>
<evidence type="ECO:0000313" key="2">
    <source>
        <dbReference type="EMBL" id="ORY39190.1"/>
    </source>
</evidence>
<dbReference type="Proteomes" id="UP000193642">
    <property type="component" value="Unassembled WGS sequence"/>
</dbReference>
<evidence type="ECO:0000256" key="1">
    <source>
        <dbReference type="ARBA" id="ARBA00038101"/>
    </source>
</evidence>
<dbReference type="STRING" id="329046.A0A1Y2BWP5"/>
<dbReference type="SUPFAM" id="SSF81901">
    <property type="entry name" value="HCP-like"/>
    <property type="match status" value="2"/>
</dbReference>
<sequence length="457" mass="49792">MTQTQLQIISSEAYDAFYTEKDYEKAVPLLTQMITLSPPSSPTLQIARQIAVMFANGGSIIARDSPKAVDLFTTLSSAHNDAFAHFALGLLHLAGRGVEKDYSQAASHFTRAADQNHAGAMYYLGVLHELGLGFSKDHEKAMSLFEKSADLDNADSCTALAVIHQTSGDSTKATKYYTRAARENLLALVTLSSIQEASDSQPRFQSPPFLDLTWLGTGVNPSKCLDQSISIDESTQIEFGTDTVLDFSSTTEPPGESTIGLPIPNKHSFHFSNMVKSAGEGNPMALFSMGLWYELNLVPPANHTAFMQIYCTPDQLAKNETPTAAKIALDMYNRAANKGFVPAQLKLSCVTAKGRLDVPADLSKAFTMFSKIASISNDPLAHYNLGVMYLKGWGVEKDFGRARQEFTEAADQDLSDAKFNLALMYDLGIVGSRDIVVANRLFEEAAEEGLVKPDRIV</sequence>
<proteinExistence type="inferred from homology"/>
<dbReference type="PANTHER" id="PTHR11102">
    <property type="entry name" value="SEL-1-LIKE PROTEIN"/>
    <property type="match status" value="1"/>
</dbReference>
<dbReference type="GO" id="GO:0005789">
    <property type="term" value="C:endoplasmic reticulum membrane"/>
    <property type="evidence" value="ECO:0007669"/>
    <property type="project" value="TreeGrafter"/>
</dbReference>
<protein>
    <submittedName>
        <fullName evidence="2">HCP-like protein</fullName>
    </submittedName>
</protein>
<gene>
    <name evidence="2" type="ORF">BCR33DRAFT_788600</name>
</gene>
<dbReference type="AlphaFoldDB" id="A0A1Y2BWP5"/>
<reference evidence="2 3" key="1">
    <citation type="submission" date="2016-07" db="EMBL/GenBank/DDBJ databases">
        <title>Pervasive Adenine N6-methylation of Active Genes in Fungi.</title>
        <authorList>
            <consortium name="DOE Joint Genome Institute"/>
            <person name="Mondo S.J."/>
            <person name="Dannebaum R.O."/>
            <person name="Kuo R.C."/>
            <person name="Labutti K."/>
            <person name="Haridas S."/>
            <person name="Kuo A."/>
            <person name="Salamov A."/>
            <person name="Ahrendt S.R."/>
            <person name="Lipzen A."/>
            <person name="Sullivan W."/>
            <person name="Andreopoulos W.B."/>
            <person name="Clum A."/>
            <person name="Lindquist E."/>
            <person name="Daum C."/>
            <person name="Ramamoorthy G.K."/>
            <person name="Gryganskyi A."/>
            <person name="Culley D."/>
            <person name="Magnuson J.K."/>
            <person name="James T.Y."/>
            <person name="O'Malley M.A."/>
            <person name="Stajich J.E."/>
            <person name="Spatafora J.W."/>
            <person name="Visel A."/>
            <person name="Grigoriev I.V."/>
        </authorList>
    </citation>
    <scope>NUCLEOTIDE SEQUENCE [LARGE SCALE GENOMIC DNA]</scope>
    <source>
        <strain evidence="2 3">JEL800</strain>
    </source>
</reference>
<dbReference type="GO" id="GO:0036503">
    <property type="term" value="P:ERAD pathway"/>
    <property type="evidence" value="ECO:0007669"/>
    <property type="project" value="TreeGrafter"/>
</dbReference>
<dbReference type="OrthoDB" id="2384430at2759"/>
<dbReference type="Pfam" id="PF08238">
    <property type="entry name" value="Sel1"/>
    <property type="match status" value="6"/>
</dbReference>
<evidence type="ECO:0000313" key="3">
    <source>
        <dbReference type="Proteomes" id="UP000193642"/>
    </source>
</evidence>
<organism evidence="2 3">
    <name type="scientific">Rhizoclosmatium globosum</name>
    <dbReference type="NCBI Taxonomy" id="329046"/>
    <lineage>
        <taxon>Eukaryota</taxon>
        <taxon>Fungi</taxon>
        <taxon>Fungi incertae sedis</taxon>
        <taxon>Chytridiomycota</taxon>
        <taxon>Chytridiomycota incertae sedis</taxon>
        <taxon>Chytridiomycetes</taxon>
        <taxon>Chytridiales</taxon>
        <taxon>Chytriomycetaceae</taxon>
        <taxon>Rhizoclosmatium</taxon>
    </lineage>
</organism>
<keyword evidence="3" id="KW-1185">Reference proteome</keyword>
<dbReference type="InterPro" id="IPR011990">
    <property type="entry name" value="TPR-like_helical_dom_sf"/>
</dbReference>
<dbReference type="EMBL" id="MCGO01000041">
    <property type="protein sequence ID" value="ORY39190.1"/>
    <property type="molecule type" value="Genomic_DNA"/>
</dbReference>
<dbReference type="SMART" id="SM00671">
    <property type="entry name" value="SEL1"/>
    <property type="match status" value="7"/>
</dbReference>
<accession>A0A1Y2BWP5</accession>
<dbReference type="InterPro" id="IPR050767">
    <property type="entry name" value="Sel1_AlgK"/>
</dbReference>
<name>A0A1Y2BWP5_9FUNG</name>